<feature type="chain" id="PRO_5025563263" evidence="1">
    <location>
        <begin position="22"/>
        <end position="654"/>
    </location>
</feature>
<evidence type="ECO:0000256" key="1">
    <source>
        <dbReference type="SAM" id="SignalP"/>
    </source>
</evidence>
<dbReference type="AlphaFoldDB" id="A0A6C2UGM7"/>
<dbReference type="RefSeq" id="WP_136060129.1">
    <property type="nucleotide sequence ID" value="NZ_CAAHFH010000001.1"/>
</dbReference>
<gene>
    <name evidence="2" type="ORF">SCARR_00720</name>
</gene>
<sequence length="654" mass="68927">MKKYGYIITCVTAMALGSALAGTVSVIGGADPSTVLSGLEGTDAGTSKQREVINRASDNKTIIIGQSFTLDAAQVSGGGFQLGEIFLRSANNKHFSSFAGDLEINLYQGEGATAVLLDTYEFNMASFDDGDTNAFDVAIGDWVRFSLDGGTNLTVATNYSFVAFWDTTSSDVANTWSFYRGDTSGYTDGVQYEEISDLSWTNNWPNSAWTGMAIAAADRDFSFYVGEALVGNQAPVANADSATIYGVDTALTLTGSDLDGDALTFLIEDLPVNGTLVATNLPQVIYQPDSPTFEGSDNFTFTVTDGVSTSAAATVSLSLLSIETPVVLDVGTSTPSAGSIASHLAAGGDEGNREVRWDSAANHSLGGQSFIATTNGTAQSITLKVRSTEVFANWTANSFQIQVFEGVGAGSTSLGSYDYDATALGSWNNHWVKFGLGSGIPMTNGVTYTYLIVCGEEDADHRINFARDSSSTEYPDGNEMRGANAYDVANFDTDPWDVATPIGAAVNTAQVGDMLFSIDGDIGPQLSALEQWIKDYGLSNNLLLDLPDGDGINNLLEYALGGNPNNDDAAAILPTSEVDGAWLNYVYRRQNPADPALSYAVLSSTDLVNGPITNATSEAGASPVVDGFETVTNRISTTTEATQFMNLKVGFGNP</sequence>
<evidence type="ECO:0000313" key="2">
    <source>
        <dbReference type="EMBL" id="VGO18667.1"/>
    </source>
</evidence>
<proteinExistence type="predicted"/>
<dbReference type="Pfam" id="PF17963">
    <property type="entry name" value="Big_9"/>
    <property type="match status" value="1"/>
</dbReference>
<name>A0A6C2UGM7_9BACT</name>
<accession>A0A6C2UGM7</accession>
<dbReference type="EMBL" id="CAAHFH010000001">
    <property type="protein sequence ID" value="VGO18667.1"/>
    <property type="molecule type" value="Genomic_DNA"/>
</dbReference>
<organism evidence="2 3">
    <name type="scientific">Pontiella sulfatireligans</name>
    <dbReference type="NCBI Taxonomy" id="2750658"/>
    <lineage>
        <taxon>Bacteria</taxon>
        <taxon>Pseudomonadati</taxon>
        <taxon>Kiritimatiellota</taxon>
        <taxon>Kiritimatiellia</taxon>
        <taxon>Kiritimatiellales</taxon>
        <taxon>Pontiellaceae</taxon>
        <taxon>Pontiella</taxon>
    </lineage>
</organism>
<keyword evidence="1" id="KW-0732">Signal</keyword>
<protein>
    <submittedName>
        <fullName evidence="2">Uncharacterized protein</fullName>
    </submittedName>
</protein>
<reference evidence="2 3" key="1">
    <citation type="submission" date="2019-04" db="EMBL/GenBank/DDBJ databases">
        <authorList>
            <person name="Van Vliet M D."/>
        </authorList>
    </citation>
    <scope>NUCLEOTIDE SEQUENCE [LARGE SCALE GENOMIC DNA]</scope>
    <source>
        <strain evidence="2 3">F21</strain>
    </source>
</reference>
<evidence type="ECO:0000313" key="3">
    <source>
        <dbReference type="Proteomes" id="UP000346198"/>
    </source>
</evidence>
<dbReference type="Proteomes" id="UP000346198">
    <property type="component" value="Unassembled WGS sequence"/>
</dbReference>
<dbReference type="Gene3D" id="2.60.40.2810">
    <property type="match status" value="1"/>
</dbReference>
<keyword evidence="3" id="KW-1185">Reference proteome</keyword>
<feature type="signal peptide" evidence="1">
    <location>
        <begin position="1"/>
        <end position="21"/>
    </location>
</feature>